<dbReference type="CDD" id="cd00293">
    <property type="entry name" value="USP-like"/>
    <property type="match status" value="1"/>
</dbReference>
<accession>A0A2Y9AGP2</accession>
<dbReference type="RefSeq" id="WP_109563469.1">
    <property type="nucleotide sequence ID" value="NZ_QGDJ01000002.1"/>
</dbReference>
<evidence type="ECO:0000259" key="1">
    <source>
        <dbReference type="Pfam" id="PF00582"/>
    </source>
</evidence>
<reference evidence="2 4" key="3">
    <citation type="submission" date="2018-03" db="EMBL/GenBank/DDBJ databases">
        <title>Genomic Encyclopedia of Archaeal and Bacterial Type Strains, Phase II (KMG-II): from individual species to whole genera.</title>
        <authorList>
            <person name="Goeker M."/>
        </authorList>
    </citation>
    <scope>NUCLEOTIDE SEQUENCE [LARGE SCALE GENOMIC DNA]</scope>
    <source>
        <strain evidence="2 4">DSM 25227</strain>
    </source>
</reference>
<dbReference type="AlphaFoldDB" id="A0A2Y9AGP2"/>
<dbReference type="Proteomes" id="UP000251571">
    <property type="component" value="Unassembled WGS sequence"/>
</dbReference>
<keyword evidence="4" id="KW-1185">Reference proteome</keyword>
<reference evidence="3" key="2">
    <citation type="submission" date="2016-10" db="EMBL/GenBank/DDBJ databases">
        <authorList>
            <person name="Cai Z."/>
        </authorList>
    </citation>
    <scope>NUCLEOTIDE SEQUENCE [LARGE SCALE GENOMIC DNA]</scope>
    <source>
        <strain evidence="3">DSM 25227</strain>
    </source>
</reference>
<gene>
    <name evidence="2" type="ORF">BCF38_102377</name>
    <name evidence="3" type="ORF">SAMN05421539_102377</name>
</gene>
<evidence type="ECO:0000313" key="2">
    <source>
        <dbReference type="EMBL" id="PWJ21127.1"/>
    </source>
</evidence>
<reference evidence="5" key="1">
    <citation type="submission" date="2016-10" db="EMBL/GenBank/DDBJ databases">
        <authorList>
            <person name="Varghese N."/>
            <person name="Submissions S."/>
        </authorList>
    </citation>
    <scope>NUCLEOTIDE SEQUENCE [LARGE SCALE GENOMIC DNA]</scope>
    <source>
        <strain evidence="5">DSM 25227</strain>
    </source>
</reference>
<sequence>MAQSTVLLITDMNLTDEALRRALDDLDPAAFHIRVLLTERSEPLPVLSRGSPPYGPIVFPEDWIARLSDEADIMASRAASLREMLREMGFDGEVASVLEEPSTLGEAVTRRAAFCDLAVLDVLARQELLSEMLFHGAVGVVLNAPRLSAALAPRHAALAWDGSMPALRAIHRALPILRRTERVTILRIEEAGISGASADAAVPDLRDWLTRHGCTVSVERREIEPEGVAETLLGSCRDLDADLLVLGAFARSRARQFLLGGTTRSITRQDRLPVLLSH</sequence>
<evidence type="ECO:0000313" key="5">
    <source>
        <dbReference type="Proteomes" id="UP000251571"/>
    </source>
</evidence>
<evidence type="ECO:0000313" key="3">
    <source>
        <dbReference type="EMBL" id="SSA41537.1"/>
    </source>
</evidence>
<dbReference type="EMBL" id="UETC01000002">
    <property type="protein sequence ID" value="SSA41537.1"/>
    <property type="molecule type" value="Genomic_DNA"/>
</dbReference>
<organism evidence="3 5">
    <name type="scientific">Jannaschia seohaensis</name>
    <dbReference type="NCBI Taxonomy" id="475081"/>
    <lineage>
        <taxon>Bacteria</taxon>
        <taxon>Pseudomonadati</taxon>
        <taxon>Pseudomonadota</taxon>
        <taxon>Alphaproteobacteria</taxon>
        <taxon>Rhodobacterales</taxon>
        <taxon>Roseobacteraceae</taxon>
        <taxon>Jannaschia</taxon>
    </lineage>
</organism>
<name>A0A2Y9AGP2_9RHOB</name>
<dbReference type="InterPro" id="IPR006016">
    <property type="entry name" value="UspA"/>
</dbReference>
<dbReference type="EMBL" id="QGDJ01000002">
    <property type="protein sequence ID" value="PWJ21127.1"/>
    <property type="molecule type" value="Genomic_DNA"/>
</dbReference>
<dbReference type="SUPFAM" id="SSF52402">
    <property type="entry name" value="Adenine nucleotide alpha hydrolases-like"/>
    <property type="match status" value="1"/>
</dbReference>
<evidence type="ECO:0000313" key="4">
    <source>
        <dbReference type="Proteomes" id="UP000245839"/>
    </source>
</evidence>
<proteinExistence type="predicted"/>
<protein>
    <submittedName>
        <fullName evidence="3">Universal stress protein family protein</fullName>
    </submittedName>
</protein>
<dbReference type="Gene3D" id="3.40.50.12370">
    <property type="match status" value="1"/>
</dbReference>
<feature type="domain" description="UspA" evidence="1">
    <location>
        <begin position="158"/>
        <end position="276"/>
    </location>
</feature>
<dbReference type="Pfam" id="PF00582">
    <property type="entry name" value="Usp"/>
    <property type="match status" value="1"/>
</dbReference>
<dbReference type="Proteomes" id="UP000245839">
    <property type="component" value="Unassembled WGS sequence"/>
</dbReference>